<dbReference type="Proteomes" id="UP000724874">
    <property type="component" value="Unassembled WGS sequence"/>
</dbReference>
<evidence type="ECO:0000313" key="1">
    <source>
        <dbReference type="EMBL" id="KAF8874954.1"/>
    </source>
</evidence>
<keyword evidence="2" id="KW-1185">Reference proteome</keyword>
<evidence type="ECO:0000313" key="2">
    <source>
        <dbReference type="Proteomes" id="UP000724874"/>
    </source>
</evidence>
<protein>
    <submittedName>
        <fullName evidence="1">Uncharacterized protein</fullName>
    </submittedName>
</protein>
<name>A0A9P5TFM1_GYMJU</name>
<organism evidence="1 2">
    <name type="scientific">Gymnopilus junonius</name>
    <name type="common">Spectacular rustgill mushroom</name>
    <name type="synonym">Gymnopilus spectabilis subsp. junonius</name>
    <dbReference type="NCBI Taxonomy" id="109634"/>
    <lineage>
        <taxon>Eukaryota</taxon>
        <taxon>Fungi</taxon>
        <taxon>Dikarya</taxon>
        <taxon>Basidiomycota</taxon>
        <taxon>Agaricomycotina</taxon>
        <taxon>Agaricomycetes</taxon>
        <taxon>Agaricomycetidae</taxon>
        <taxon>Agaricales</taxon>
        <taxon>Agaricineae</taxon>
        <taxon>Hymenogastraceae</taxon>
        <taxon>Gymnopilus</taxon>
    </lineage>
</organism>
<comment type="caution">
    <text evidence="1">The sequence shown here is derived from an EMBL/GenBank/DDBJ whole genome shotgun (WGS) entry which is preliminary data.</text>
</comment>
<dbReference type="EMBL" id="JADNYJ010000205">
    <property type="protein sequence ID" value="KAF8874954.1"/>
    <property type="molecule type" value="Genomic_DNA"/>
</dbReference>
<dbReference type="AlphaFoldDB" id="A0A9P5TFM1"/>
<reference evidence="1" key="1">
    <citation type="submission" date="2020-11" db="EMBL/GenBank/DDBJ databases">
        <authorList>
            <consortium name="DOE Joint Genome Institute"/>
            <person name="Ahrendt S."/>
            <person name="Riley R."/>
            <person name="Andreopoulos W."/>
            <person name="LaButti K."/>
            <person name="Pangilinan J."/>
            <person name="Ruiz-duenas F.J."/>
            <person name="Barrasa J.M."/>
            <person name="Sanchez-Garcia M."/>
            <person name="Camarero S."/>
            <person name="Miyauchi S."/>
            <person name="Serrano A."/>
            <person name="Linde D."/>
            <person name="Babiker R."/>
            <person name="Drula E."/>
            <person name="Ayuso-Fernandez I."/>
            <person name="Pacheco R."/>
            <person name="Padilla G."/>
            <person name="Ferreira P."/>
            <person name="Barriuso J."/>
            <person name="Kellner H."/>
            <person name="Castanera R."/>
            <person name="Alfaro M."/>
            <person name="Ramirez L."/>
            <person name="Pisabarro A.G."/>
            <person name="Kuo A."/>
            <person name="Tritt A."/>
            <person name="Lipzen A."/>
            <person name="He G."/>
            <person name="Yan M."/>
            <person name="Ng V."/>
            <person name="Cullen D."/>
            <person name="Martin F."/>
            <person name="Rosso M.-N."/>
            <person name="Henrissat B."/>
            <person name="Hibbett D."/>
            <person name="Martinez A.T."/>
            <person name="Grigoriev I.V."/>
        </authorList>
    </citation>
    <scope>NUCLEOTIDE SEQUENCE</scope>
    <source>
        <strain evidence="1">AH 44721</strain>
    </source>
</reference>
<dbReference type="OrthoDB" id="2788229at2759"/>
<gene>
    <name evidence="1" type="ORF">CPB84DRAFT_1752831</name>
</gene>
<proteinExistence type="predicted"/>
<accession>A0A9P5TFM1</accession>
<sequence>MSFLNLDTKKVTQYVADRVKLRSLHIDRCPLVRTGTVASWFKAPQSPLDISELRSLQLTNPYYPVVVVDEILALSSKALENLTLSVDLYGPHPQRLPEKTPDLGSLHNLCHLTIHTRIRSLPYWQPDVKEKNDLSYIATMLKTLPFNTFRPRQLQLDILMPVNLSDFDTNLPLLPWSDLIGLLEDAQMAPCFSSVHLRIKRLRYEKDLQPKDVDMTPVALAFVLDKNDGLKRLREKGLLFSYNSY</sequence>